<comment type="caution">
    <text evidence="1">The sequence shown here is derived from an EMBL/GenBank/DDBJ whole genome shotgun (WGS) entry which is preliminary data.</text>
</comment>
<dbReference type="Proteomes" id="UP000004754">
    <property type="component" value="Unassembled WGS sequence"/>
</dbReference>
<name>E6MIR1_9FIRM</name>
<evidence type="ECO:0000313" key="1">
    <source>
        <dbReference type="EMBL" id="EFV01157.1"/>
    </source>
</evidence>
<keyword evidence="2" id="KW-1185">Reference proteome</keyword>
<dbReference type="STRING" id="887929.HMP0721_1896"/>
<proteinExistence type="predicted"/>
<dbReference type="EMBL" id="AEQN01000023">
    <property type="protein sequence ID" value="EFV01157.1"/>
    <property type="molecule type" value="Genomic_DNA"/>
</dbReference>
<organism evidence="1 2">
    <name type="scientific">Pseudoramibacter alactolyticus ATCC 23263</name>
    <dbReference type="NCBI Taxonomy" id="887929"/>
    <lineage>
        <taxon>Bacteria</taxon>
        <taxon>Bacillati</taxon>
        <taxon>Bacillota</taxon>
        <taxon>Clostridia</taxon>
        <taxon>Eubacteriales</taxon>
        <taxon>Eubacteriaceae</taxon>
        <taxon>Pseudoramibacter</taxon>
    </lineage>
</organism>
<evidence type="ECO:0000313" key="2">
    <source>
        <dbReference type="Proteomes" id="UP000004754"/>
    </source>
</evidence>
<accession>E6MIR1</accession>
<dbReference type="HOGENOM" id="CLU_3065152_0_0_9"/>
<sequence length="53" mass="6673">MEMIFHHFNSILAQECSKLHFYETFAQYNLFWRHKCSFEDNPKCLHNYFIKRK</sequence>
<gene>
    <name evidence="1" type="ORF">HMP0721_1896</name>
</gene>
<reference evidence="1 2" key="1">
    <citation type="submission" date="2010-12" db="EMBL/GenBank/DDBJ databases">
        <authorList>
            <person name="Muzny D."/>
            <person name="Qin X."/>
            <person name="Deng J."/>
            <person name="Jiang H."/>
            <person name="Liu Y."/>
            <person name="Qu J."/>
            <person name="Song X.-Z."/>
            <person name="Zhang L."/>
            <person name="Thornton R."/>
            <person name="Coyle M."/>
            <person name="Francisco L."/>
            <person name="Jackson L."/>
            <person name="Javaid M."/>
            <person name="Korchina V."/>
            <person name="Kovar C."/>
            <person name="Mata R."/>
            <person name="Mathew T."/>
            <person name="Ngo R."/>
            <person name="Nguyen L."/>
            <person name="Nguyen N."/>
            <person name="Okwuonu G."/>
            <person name="Ongeri F."/>
            <person name="Pham C."/>
            <person name="Simmons D."/>
            <person name="Wilczek-Boney K."/>
            <person name="Hale W."/>
            <person name="Jakkamsetti A."/>
            <person name="Pham P."/>
            <person name="Ruth R."/>
            <person name="San Lucas F."/>
            <person name="Warren J."/>
            <person name="Zhang J."/>
            <person name="Zhao Z."/>
            <person name="Zhou C."/>
            <person name="Zhu D."/>
            <person name="Lee S."/>
            <person name="Bess C."/>
            <person name="Blankenburg K."/>
            <person name="Forbes L."/>
            <person name="Fu Q."/>
            <person name="Gubbala S."/>
            <person name="Hirani K."/>
            <person name="Jayaseelan J.C."/>
            <person name="Lara F."/>
            <person name="Munidasa M."/>
            <person name="Palculict T."/>
            <person name="Patil S."/>
            <person name="Pu L.-L."/>
            <person name="Saada N."/>
            <person name="Tang L."/>
            <person name="Weissenberger G."/>
            <person name="Zhu Y."/>
            <person name="Hemphill L."/>
            <person name="Shang Y."/>
            <person name="Youmans B."/>
            <person name="Ayvaz T."/>
            <person name="Ross M."/>
            <person name="Santibanez J."/>
            <person name="Aqrawi P."/>
            <person name="Gross S."/>
            <person name="Joshi V."/>
            <person name="Fowler G."/>
            <person name="Nazareth L."/>
            <person name="Reid J."/>
            <person name="Worley K."/>
            <person name="Petrosino J."/>
            <person name="Highlander S."/>
            <person name="Gibbs R."/>
        </authorList>
    </citation>
    <scope>NUCLEOTIDE SEQUENCE [LARGE SCALE GENOMIC DNA]</scope>
    <source>
        <strain evidence="1 2">ATCC 23263</strain>
    </source>
</reference>
<dbReference type="AlphaFoldDB" id="E6MIR1"/>
<protein>
    <submittedName>
        <fullName evidence="1">Uncharacterized protein</fullName>
    </submittedName>
</protein>